<keyword evidence="1" id="KW-0732">Signal</keyword>
<organism evidence="2 3">
    <name type="scientific">Pseudoduganella chitinolytica</name>
    <dbReference type="NCBI Taxonomy" id="34070"/>
    <lineage>
        <taxon>Bacteria</taxon>
        <taxon>Pseudomonadati</taxon>
        <taxon>Pseudomonadota</taxon>
        <taxon>Betaproteobacteria</taxon>
        <taxon>Burkholderiales</taxon>
        <taxon>Oxalobacteraceae</taxon>
        <taxon>Telluria group</taxon>
        <taxon>Pseudoduganella</taxon>
    </lineage>
</organism>
<feature type="chain" id="PRO_5045701537" evidence="1">
    <location>
        <begin position="20"/>
        <end position="149"/>
    </location>
</feature>
<name>A0ABY8BJE8_9BURK</name>
<sequence length="149" mass="16512">MKRFAVLMLAAMSAAPTWAEQPRPDPLTELNMQIERLPNAAQGGAFVATILKISRHCQPGSPTARELGVTFARLVQYATPVVPQDVLAKALGLGTEVWMTLQSSSFFRCDTSAFAVRAHELPSLVTAEMRRARDPRQFDRDRISAPMMR</sequence>
<proteinExistence type="predicted"/>
<gene>
    <name evidence="2" type="ORF">PX653_06255</name>
</gene>
<feature type="signal peptide" evidence="1">
    <location>
        <begin position="1"/>
        <end position="19"/>
    </location>
</feature>
<dbReference type="EMBL" id="CP119083">
    <property type="protein sequence ID" value="WEF34374.1"/>
    <property type="molecule type" value="Genomic_DNA"/>
</dbReference>
<evidence type="ECO:0000313" key="2">
    <source>
        <dbReference type="EMBL" id="WEF34374.1"/>
    </source>
</evidence>
<dbReference type="Proteomes" id="UP001216510">
    <property type="component" value="Chromosome"/>
</dbReference>
<accession>A0ABY8BJE8</accession>
<evidence type="ECO:0000313" key="3">
    <source>
        <dbReference type="Proteomes" id="UP001216510"/>
    </source>
</evidence>
<keyword evidence="3" id="KW-1185">Reference proteome</keyword>
<dbReference type="RefSeq" id="WP_277417052.1">
    <property type="nucleotide sequence ID" value="NZ_CP119083.1"/>
</dbReference>
<evidence type="ECO:0000256" key="1">
    <source>
        <dbReference type="SAM" id="SignalP"/>
    </source>
</evidence>
<reference evidence="2 3" key="1">
    <citation type="submission" date="2023-02" db="EMBL/GenBank/DDBJ databases">
        <title>Gemone sequence of Telluria chitinolytica ACM 3522T.</title>
        <authorList>
            <person name="Frediansyah A."/>
            <person name="Miess H."/>
            <person name="Gross H."/>
        </authorList>
    </citation>
    <scope>NUCLEOTIDE SEQUENCE [LARGE SCALE GENOMIC DNA]</scope>
    <source>
        <strain evidence="2 3">ACM 3522</strain>
    </source>
</reference>
<protein>
    <submittedName>
        <fullName evidence="2">Uncharacterized protein</fullName>
    </submittedName>
</protein>